<dbReference type="EMBL" id="LAZR01016032">
    <property type="protein sequence ID" value="KKM06280.1"/>
    <property type="molecule type" value="Genomic_DNA"/>
</dbReference>
<dbReference type="PROSITE" id="PS51737">
    <property type="entry name" value="RECOMBINASE_DNA_BIND"/>
    <property type="match status" value="1"/>
</dbReference>
<dbReference type="Pfam" id="PF00239">
    <property type="entry name" value="Resolvase"/>
    <property type="match status" value="1"/>
</dbReference>
<protein>
    <recommendedName>
        <fullName evidence="7">Resolvase/invertase-type recombinase catalytic domain-containing protein</fullName>
    </recommendedName>
</protein>
<keyword evidence="3" id="KW-0233">DNA recombination</keyword>
<dbReference type="GO" id="GO:0015074">
    <property type="term" value="P:DNA integration"/>
    <property type="evidence" value="ECO:0007669"/>
    <property type="project" value="UniProtKB-KW"/>
</dbReference>
<dbReference type="Pfam" id="PF07508">
    <property type="entry name" value="Recombinase"/>
    <property type="match status" value="1"/>
</dbReference>
<evidence type="ECO:0008006" key="7">
    <source>
        <dbReference type="Google" id="ProtNLM"/>
    </source>
</evidence>
<evidence type="ECO:0000256" key="1">
    <source>
        <dbReference type="ARBA" id="ARBA00022908"/>
    </source>
</evidence>
<comment type="caution">
    <text evidence="6">The sequence shown here is derived from an EMBL/GenBank/DDBJ whole genome shotgun (WGS) entry which is preliminary data.</text>
</comment>
<accession>A0A0F9H5H2</accession>
<dbReference type="GO" id="GO:0003677">
    <property type="term" value="F:DNA binding"/>
    <property type="evidence" value="ECO:0007669"/>
    <property type="project" value="UniProtKB-KW"/>
</dbReference>
<dbReference type="GO" id="GO:0000150">
    <property type="term" value="F:DNA strand exchange activity"/>
    <property type="evidence" value="ECO:0007669"/>
    <property type="project" value="InterPro"/>
</dbReference>
<dbReference type="PROSITE" id="PS00397">
    <property type="entry name" value="RECOMBINASES_1"/>
    <property type="match status" value="1"/>
</dbReference>
<dbReference type="InterPro" id="IPR036162">
    <property type="entry name" value="Resolvase-like_N_sf"/>
</dbReference>
<dbReference type="SMART" id="SM00857">
    <property type="entry name" value="Resolvase"/>
    <property type="match status" value="1"/>
</dbReference>
<feature type="domain" description="Resolvase/invertase-type recombinase catalytic" evidence="4">
    <location>
        <begin position="7"/>
        <end position="157"/>
    </location>
</feature>
<dbReference type="AlphaFoldDB" id="A0A0F9H5H2"/>
<evidence type="ECO:0000256" key="2">
    <source>
        <dbReference type="ARBA" id="ARBA00023125"/>
    </source>
</evidence>
<evidence type="ECO:0000259" key="4">
    <source>
        <dbReference type="PROSITE" id="PS51736"/>
    </source>
</evidence>
<evidence type="ECO:0000256" key="3">
    <source>
        <dbReference type="ARBA" id="ARBA00023172"/>
    </source>
</evidence>
<feature type="domain" description="Recombinase" evidence="5">
    <location>
        <begin position="165"/>
        <end position="278"/>
    </location>
</feature>
<dbReference type="InterPro" id="IPR050639">
    <property type="entry name" value="SSR_resolvase"/>
</dbReference>
<sequence length="610" mass="66309">MSKVNVPAVGYARVSTVAQATEGESLDVQAEAIRAYAKVHGLKLLKNGMVRDEGVSGKKWSDRAGLQEVLSHARNGDVQAVVVYSMSRLGRSARELLNIIADLEALGVAVHFCKEQLDPSTMVGRLMRTILAAFSEWELETIAERMASGLAARRARGIPTSSNVTYGYTYHGNQVDVPLMFTVNPDEAAVLHRVATWLLSEGLSVGACCARLDRDGVGTPKGFGPWRTHSLCLILRNPLLYGIVRDKDKQYGQLAESVFTRPVWERLQSAITAKTKTRNLSDDGRDFLLRNLLFCGSCPTGDGDDRQYAAMTAVLGKLAKTGKGRYPGSYQCFYGRSPKLAAAHGRDCTSYKVPRSTVDDTMWEFAKRALLDPTVFVERFLNDLGGKDKLDAAQKALADLDRELAKVKRQQSVLYADKLAEKVPAHVADSTMAKLERGRLGLVGRHDQVRAEVEALSKSMASKELLAKAGNLSKAVADAAGLLDDLPNADKSALIRTVLGDAKLIVRVLDHDRMVATMQDRKDAGLARPAKAVKGTGSVADELRTIGQVAHFWPQPGRGARKVRADRAGGWRLYLSGVLDVAGVIDGLATFAMDKLGTKFPESQKAGWCS</sequence>
<dbReference type="InterPro" id="IPR006118">
    <property type="entry name" value="Recombinase_CS"/>
</dbReference>
<dbReference type="Gene3D" id="3.40.50.1390">
    <property type="entry name" value="Resolvase, N-terminal catalytic domain"/>
    <property type="match status" value="1"/>
</dbReference>
<evidence type="ECO:0000259" key="5">
    <source>
        <dbReference type="PROSITE" id="PS51737"/>
    </source>
</evidence>
<dbReference type="SUPFAM" id="SSF53041">
    <property type="entry name" value="Resolvase-like"/>
    <property type="match status" value="1"/>
</dbReference>
<keyword evidence="2" id="KW-0238">DNA-binding</keyword>
<proteinExistence type="predicted"/>
<dbReference type="Gene3D" id="3.90.1750.20">
    <property type="entry name" value="Putative Large Serine Recombinase, Chain B, Domain 2"/>
    <property type="match status" value="1"/>
</dbReference>
<dbReference type="InterPro" id="IPR006119">
    <property type="entry name" value="Resolv_N"/>
</dbReference>
<dbReference type="PANTHER" id="PTHR30461:SF2">
    <property type="entry name" value="SERINE RECOMBINASE PINE-RELATED"/>
    <property type="match status" value="1"/>
</dbReference>
<gene>
    <name evidence="6" type="ORF">LCGC14_1745570</name>
</gene>
<dbReference type="InterPro" id="IPR011109">
    <property type="entry name" value="DNA_bind_recombinase_dom"/>
</dbReference>
<dbReference type="PANTHER" id="PTHR30461">
    <property type="entry name" value="DNA-INVERTASE FROM LAMBDOID PROPHAGE"/>
    <property type="match status" value="1"/>
</dbReference>
<dbReference type="CDD" id="cd03768">
    <property type="entry name" value="SR_ResInv"/>
    <property type="match status" value="1"/>
</dbReference>
<name>A0A0F9H5H2_9ZZZZ</name>
<reference evidence="6" key="1">
    <citation type="journal article" date="2015" name="Nature">
        <title>Complex archaea that bridge the gap between prokaryotes and eukaryotes.</title>
        <authorList>
            <person name="Spang A."/>
            <person name="Saw J.H."/>
            <person name="Jorgensen S.L."/>
            <person name="Zaremba-Niedzwiedzka K."/>
            <person name="Martijn J."/>
            <person name="Lind A.E."/>
            <person name="van Eijk R."/>
            <person name="Schleper C."/>
            <person name="Guy L."/>
            <person name="Ettema T.J."/>
        </authorList>
    </citation>
    <scope>NUCLEOTIDE SEQUENCE</scope>
</reference>
<keyword evidence="1" id="KW-0229">DNA integration</keyword>
<dbReference type="PROSITE" id="PS51736">
    <property type="entry name" value="RECOMBINASES_3"/>
    <property type="match status" value="1"/>
</dbReference>
<dbReference type="InterPro" id="IPR038109">
    <property type="entry name" value="DNA_bind_recomb_sf"/>
</dbReference>
<evidence type="ECO:0000313" key="6">
    <source>
        <dbReference type="EMBL" id="KKM06280.1"/>
    </source>
</evidence>
<organism evidence="6">
    <name type="scientific">marine sediment metagenome</name>
    <dbReference type="NCBI Taxonomy" id="412755"/>
    <lineage>
        <taxon>unclassified sequences</taxon>
        <taxon>metagenomes</taxon>
        <taxon>ecological metagenomes</taxon>
    </lineage>
</organism>